<accession>A0A3B1D4T1</accession>
<protein>
    <recommendedName>
        <fullName evidence="3">PDZ domain-containing protein</fullName>
    </recommendedName>
</protein>
<dbReference type="GO" id="GO:0006508">
    <property type="term" value="P:proteolysis"/>
    <property type="evidence" value="ECO:0007669"/>
    <property type="project" value="UniProtKB-KW"/>
</dbReference>
<dbReference type="InterPro" id="IPR036034">
    <property type="entry name" value="PDZ_sf"/>
</dbReference>
<dbReference type="EMBL" id="UOGL01000007">
    <property type="protein sequence ID" value="VAX35732.1"/>
    <property type="molecule type" value="Genomic_DNA"/>
</dbReference>
<dbReference type="Gene3D" id="2.30.42.10">
    <property type="match status" value="2"/>
</dbReference>
<dbReference type="SUPFAM" id="SSF50156">
    <property type="entry name" value="PDZ domain-like"/>
    <property type="match status" value="2"/>
</dbReference>
<dbReference type="GO" id="GO:0004252">
    <property type="term" value="F:serine-type endopeptidase activity"/>
    <property type="evidence" value="ECO:0007669"/>
    <property type="project" value="InterPro"/>
</dbReference>
<keyword evidence="1" id="KW-0645">Protease</keyword>
<keyword evidence="2" id="KW-0378">Hydrolase</keyword>
<evidence type="ECO:0000259" key="3">
    <source>
        <dbReference type="PROSITE" id="PS50106"/>
    </source>
</evidence>
<sequence>MQTSNRTDVVQKVAFLHIVVWFLLLMLTNITSTSAQEISARSVAMAMEKNLVSTIKKGEVSVVSIARLRVVSRKQQKNIANPFGLDLRKQDIRGRSTNPESPDFIPNDFGTGVIIAPLGTPLILTNYHVVKGGPIAGEKIGVSKYSLYVRLANHRGFYASILAADPRSDLAVLKIDFKQLDIKPRDIKPLTITQSNKFRKGTFVIALGNPYAIGQDGSASASWGMISNIARRPAPAGSPNDAETRKKETIHHYGTLLQVDTRLNLGTSGGALLNLKGELIGITTSLAALEGYEKSAGYAIPLNAATRRAIDSLAKGHEVEYGFLGITPWDFLPSEMRNLSLRYKQASAAVVGDVFPKSPAEKGGLRRGDVVLSVNDQVVLGRSKLMLKIGELGPEAKVKLKVWREQKRRELTLSIELGKWPVQNEEDVIATVARYPAWRGITVDYSTGRQKYLKYPFRFKQAVAVKSIEKKRASTTLLQEGDLITHVNKMPVRTPAQFLKAVQHATGVVRLQVDREQRFVIITP</sequence>
<dbReference type="InterPro" id="IPR051201">
    <property type="entry name" value="Chloro_Bact_Ser_Proteases"/>
</dbReference>
<dbReference type="SMART" id="SM00228">
    <property type="entry name" value="PDZ"/>
    <property type="match status" value="2"/>
</dbReference>
<dbReference type="Pfam" id="PF13365">
    <property type="entry name" value="Trypsin_2"/>
    <property type="match status" value="1"/>
</dbReference>
<dbReference type="InterPro" id="IPR001478">
    <property type="entry name" value="PDZ"/>
</dbReference>
<dbReference type="PANTHER" id="PTHR43343:SF3">
    <property type="entry name" value="PROTEASE DO-LIKE 8, CHLOROPLASTIC"/>
    <property type="match status" value="1"/>
</dbReference>
<proteinExistence type="predicted"/>
<dbReference type="Pfam" id="PF13180">
    <property type="entry name" value="PDZ_2"/>
    <property type="match status" value="1"/>
</dbReference>
<dbReference type="AlphaFoldDB" id="A0A3B1D4T1"/>
<evidence type="ECO:0000313" key="4">
    <source>
        <dbReference type="EMBL" id="VAX35732.1"/>
    </source>
</evidence>
<name>A0A3B1D4T1_9ZZZZ</name>
<feature type="domain" description="PDZ" evidence="3">
    <location>
        <begin position="350"/>
        <end position="379"/>
    </location>
</feature>
<dbReference type="InterPro" id="IPR001940">
    <property type="entry name" value="Peptidase_S1C"/>
</dbReference>
<evidence type="ECO:0000256" key="1">
    <source>
        <dbReference type="ARBA" id="ARBA00022670"/>
    </source>
</evidence>
<dbReference type="InterPro" id="IPR009003">
    <property type="entry name" value="Peptidase_S1_PA"/>
</dbReference>
<dbReference type="Gene3D" id="2.40.10.120">
    <property type="match status" value="1"/>
</dbReference>
<dbReference type="PROSITE" id="PS50106">
    <property type="entry name" value="PDZ"/>
    <property type="match status" value="1"/>
</dbReference>
<dbReference type="PRINTS" id="PR00834">
    <property type="entry name" value="PROTEASES2C"/>
</dbReference>
<reference evidence="4" key="1">
    <citation type="submission" date="2018-06" db="EMBL/GenBank/DDBJ databases">
        <authorList>
            <person name="Zhirakovskaya E."/>
        </authorList>
    </citation>
    <scope>NUCLEOTIDE SEQUENCE</scope>
</reference>
<evidence type="ECO:0000256" key="2">
    <source>
        <dbReference type="ARBA" id="ARBA00022801"/>
    </source>
</evidence>
<gene>
    <name evidence="4" type="ORF">MNBD_PLANCTO02-2661</name>
</gene>
<organism evidence="4">
    <name type="scientific">hydrothermal vent metagenome</name>
    <dbReference type="NCBI Taxonomy" id="652676"/>
    <lineage>
        <taxon>unclassified sequences</taxon>
        <taxon>metagenomes</taxon>
        <taxon>ecological metagenomes</taxon>
    </lineage>
</organism>
<dbReference type="SUPFAM" id="SSF50494">
    <property type="entry name" value="Trypsin-like serine proteases"/>
    <property type="match status" value="1"/>
</dbReference>
<dbReference type="PANTHER" id="PTHR43343">
    <property type="entry name" value="PEPTIDASE S12"/>
    <property type="match status" value="1"/>
</dbReference>